<dbReference type="PANTHER" id="PTHR46708">
    <property type="entry name" value="TENASCIN"/>
    <property type="match status" value="1"/>
</dbReference>
<dbReference type="PROSITE" id="PS50853">
    <property type="entry name" value="FN3"/>
    <property type="match status" value="1"/>
</dbReference>
<dbReference type="CDD" id="cd00063">
    <property type="entry name" value="FN3"/>
    <property type="match status" value="1"/>
</dbReference>
<dbReference type="VEuPathDB" id="VectorBase:ISCW023856"/>
<gene>
    <name evidence="3" type="ORF">IscW_ISCW023856</name>
</gene>
<accession>B7QNI3</accession>
<dbReference type="InterPro" id="IPR050991">
    <property type="entry name" value="ECM_Regulatory_Proteins"/>
</dbReference>
<dbReference type="SMART" id="SM00060">
    <property type="entry name" value="FN3"/>
    <property type="match status" value="2"/>
</dbReference>
<dbReference type="HOGENOM" id="CLU_985423_0_0_1"/>
<dbReference type="InterPro" id="IPR013783">
    <property type="entry name" value="Ig-like_fold"/>
</dbReference>
<dbReference type="OrthoDB" id="6492785at2759"/>
<organism>
    <name type="scientific">Ixodes scapularis</name>
    <name type="common">Black-legged tick</name>
    <name type="synonym">Deer tick</name>
    <dbReference type="NCBI Taxonomy" id="6945"/>
    <lineage>
        <taxon>Eukaryota</taxon>
        <taxon>Metazoa</taxon>
        <taxon>Ecdysozoa</taxon>
        <taxon>Arthropoda</taxon>
        <taxon>Chelicerata</taxon>
        <taxon>Arachnida</taxon>
        <taxon>Acari</taxon>
        <taxon>Parasitiformes</taxon>
        <taxon>Ixodida</taxon>
        <taxon>Ixodoidea</taxon>
        <taxon>Ixodidae</taxon>
        <taxon>Ixodinae</taxon>
        <taxon>Ixodes</taxon>
    </lineage>
</organism>
<dbReference type="PaxDb" id="6945-B7QNI3"/>
<dbReference type="VEuPathDB" id="VectorBase:ISCI023856"/>
<reference evidence="3" key="1">
    <citation type="submission" date="2008-03" db="EMBL/GenBank/DDBJ databases">
        <title>Annotation of Ixodes scapularis.</title>
        <authorList>
            <consortium name="Ixodes scapularis Genome Project Consortium"/>
            <person name="Caler E."/>
            <person name="Hannick L.I."/>
            <person name="Bidwell S."/>
            <person name="Joardar V."/>
            <person name="Thiagarajan M."/>
            <person name="Amedeo P."/>
            <person name="Galinsky K.J."/>
            <person name="Schobel S."/>
            <person name="Inman J."/>
            <person name="Hostetler J."/>
            <person name="Miller J."/>
            <person name="Hammond M."/>
            <person name="Megy K."/>
            <person name="Lawson D."/>
            <person name="Kodira C."/>
            <person name="Sutton G."/>
            <person name="Meyer J."/>
            <person name="Hill C.A."/>
            <person name="Birren B."/>
            <person name="Nene V."/>
            <person name="Collins F."/>
            <person name="Alarcon-Chaidez F."/>
            <person name="Wikel S."/>
            <person name="Strausberg R."/>
        </authorList>
    </citation>
    <scope>NUCLEOTIDE SEQUENCE [LARGE SCALE GENOMIC DNA]</scope>
    <source>
        <strain evidence="3">Wikel colony</strain>
    </source>
</reference>
<dbReference type="PANTHER" id="PTHR46708:SF2">
    <property type="entry name" value="FIBRONECTIN TYPE-III DOMAIN-CONTAINING PROTEIN"/>
    <property type="match status" value="1"/>
</dbReference>
<feature type="domain" description="Fibronectin type-III" evidence="2">
    <location>
        <begin position="45"/>
        <end position="150"/>
    </location>
</feature>
<sequence>LKPWTEYNITLRRFYIAVDEEEILPMKVGRAATVTIRTNPSEPAAPKDVRLVLSEKKNLLLEIKSPEFWNGPPSKYRIRWEPKDRRRGSSGYRDIDIASTWTPKQKWTTTNVTLEPGLQYKVFVSAQNSISTGVSFWGPEYANEVTTIPLDPVDLVAESLTPTEVLISWRSAGHSEYFQVSVITSHISPQPLVSQLNINIYIRLRIYLTHIQYYSLFQISSDSNGEEQFHARVIVDSEQLASSEQSLMVDDLLPSRNYTVKVLACTSNECSGKRTAKVTTKPT</sequence>
<evidence type="ECO:0000256" key="1">
    <source>
        <dbReference type="ARBA" id="ARBA00022737"/>
    </source>
</evidence>
<evidence type="ECO:0000313" key="3">
    <source>
        <dbReference type="EMBL" id="EEC20405.1"/>
    </source>
</evidence>
<protein>
    <recommendedName>
        <fullName evidence="2">Fibronectin type-III domain-containing protein</fullName>
    </recommendedName>
</protein>
<dbReference type="EMBL" id="DS979224">
    <property type="protein sequence ID" value="EEC20405.1"/>
    <property type="molecule type" value="Genomic_DNA"/>
</dbReference>
<proteinExistence type="predicted"/>
<name>B7QNI3_IXOSC</name>
<dbReference type="InterPro" id="IPR036116">
    <property type="entry name" value="FN3_sf"/>
</dbReference>
<dbReference type="AlphaFoldDB" id="B7QNI3"/>
<feature type="non-terminal residue" evidence="3">
    <location>
        <position position="283"/>
    </location>
</feature>
<dbReference type="Gene3D" id="2.60.40.10">
    <property type="entry name" value="Immunoglobulins"/>
    <property type="match status" value="2"/>
</dbReference>
<dbReference type="InterPro" id="IPR003961">
    <property type="entry name" value="FN3_dom"/>
</dbReference>
<keyword evidence="1" id="KW-0677">Repeat</keyword>
<evidence type="ECO:0000259" key="2">
    <source>
        <dbReference type="PROSITE" id="PS50853"/>
    </source>
</evidence>
<dbReference type="VEuPathDB" id="VectorBase:ISCP_026070"/>
<dbReference type="SUPFAM" id="SSF49265">
    <property type="entry name" value="Fibronectin type III"/>
    <property type="match status" value="2"/>
</dbReference>
<feature type="non-terminal residue" evidence="3">
    <location>
        <position position="1"/>
    </location>
</feature>